<dbReference type="EMBL" id="ML211350">
    <property type="protein sequence ID" value="TFK83975.1"/>
    <property type="molecule type" value="Genomic_DNA"/>
</dbReference>
<keyword evidence="4" id="KW-1185">Reference proteome</keyword>
<feature type="compositionally biased region" description="Low complexity" evidence="1">
    <location>
        <begin position="455"/>
        <end position="479"/>
    </location>
</feature>
<dbReference type="STRING" id="1314778.A0A5C3P2U7"/>
<proteinExistence type="predicted"/>
<dbReference type="Proteomes" id="UP000308197">
    <property type="component" value="Unassembled WGS sequence"/>
</dbReference>
<evidence type="ECO:0000256" key="1">
    <source>
        <dbReference type="SAM" id="MobiDB-lite"/>
    </source>
</evidence>
<feature type="region of interest" description="Disordered" evidence="1">
    <location>
        <begin position="286"/>
        <end position="331"/>
    </location>
</feature>
<keyword evidence="2" id="KW-0472">Membrane</keyword>
<feature type="region of interest" description="Disordered" evidence="1">
    <location>
        <begin position="763"/>
        <end position="792"/>
    </location>
</feature>
<feature type="region of interest" description="Disordered" evidence="1">
    <location>
        <begin position="372"/>
        <end position="396"/>
    </location>
</feature>
<feature type="region of interest" description="Disordered" evidence="1">
    <location>
        <begin position="804"/>
        <end position="832"/>
    </location>
</feature>
<feature type="region of interest" description="Disordered" evidence="1">
    <location>
        <begin position="110"/>
        <end position="137"/>
    </location>
</feature>
<evidence type="ECO:0000256" key="2">
    <source>
        <dbReference type="SAM" id="Phobius"/>
    </source>
</evidence>
<evidence type="ECO:0000313" key="3">
    <source>
        <dbReference type="EMBL" id="TFK83975.1"/>
    </source>
</evidence>
<name>A0A5C3P2U7_9APHY</name>
<feature type="region of interest" description="Disordered" evidence="1">
    <location>
        <begin position="852"/>
        <end position="938"/>
    </location>
</feature>
<feature type="compositionally biased region" description="Acidic residues" evidence="1">
    <location>
        <begin position="909"/>
        <end position="925"/>
    </location>
</feature>
<keyword evidence="2" id="KW-1133">Transmembrane helix</keyword>
<evidence type="ECO:0000313" key="4">
    <source>
        <dbReference type="Proteomes" id="UP000308197"/>
    </source>
</evidence>
<reference evidence="3 4" key="1">
    <citation type="journal article" date="2019" name="Nat. Ecol. Evol.">
        <title>Megaphylogeny resolves global patterns of mushroom evolution.</title>
        <authorList>
            <person name="Varga T."/>
            <person name="Krizsan K."/>
            <person name="Foldi C."/>
            <person name="Dima B."/>
            <person name="Sanchez-Garcia M."/>
            <person name="Sanchez-Ramirez S."/>
            <person name="Szollosi G.J."/>
            <person name="Szarkandi J.G."/>
            <person name="Papp V."/>
            <person name="Albert L."/>
            <person name="Andreopoulos W."/>
            <person name="Angelini C."/>
            <person name="Antonin V."/>
            <person name="Barry K.W."/>
            <person name="Bougher N.L."/>
            <person name="Buchanan P."/>
            <person name="Buyck B."/>
            <person name="Bense V."/>
            <person name="Catcheside P."/>
            <person name="Chovatia M."/>
            <person name="Cooper J."/>
            <person name="Damon W."/>
            <person name="Desjardin D."/>
            <person name="Finy P."/>
            <person name="Geml J."/>
            <person name="Haridas S."/>
            <person name="Hughes K."/>
            <person name="Justo A."/>
            <person name="Karasinski D."/>
            <person name="Kautmanova I."/>
            <person name="Kiss B."/>
            <person name="Kocsube S."/>
            <person name="Kotiranta H."/>
            <person name="LaButti K.M."/>
            <person name="Lechner B.E."/>
            <person name="Liimatainen K."/>
            <person name="Lipzen A."/>
            <person name="Lukacs Z."/>
            <person name="Mihaltcheva S."/>
            <person name="Morgado L.N."/>
            <person name="Niskanen T."/>
            <person name="Noordeloos M.E."/>
            <person name="Ohm R.A."/>
            <person name="Ortiz-Santana B."/>
            <person name="Ovrebo C."/>
            <person name="Racz N."/>
            <person name="Riley R."/>
            <person name="Savchenko A."/>
            <person name="Shiryaev A."/>
            <person name="Soop K."/>
            <person name="Spirin V."/>
            <person name="Szebenyi C."/>
            <person name="Tomsovsky M."/>
            <person name="Tulloss R.E."/>
            <person name="Uehling J."/>
            <person name="Grigoriev I.V."/>
            <person name="Vagvolgyi C."/>
            <person name="Papp T."/>
            <person name="Martin F.M."/>
            <person name="Miettinen O."/>
            <person name="Hibbett D.S."/>
            <person name="Nagy L.G."/>
        </authorList>
    </citation>
    <scope>NUCLEOTIDE SEQUENCE [LARGE SCALE GENOMIC DNA]</scope>
    <source>
        <strain evidence="3 4">HHB13444</strain>
    </source>
</reference>
<organism evidence="3 4">
    <name type="scientific">Polyporus arcularius HHB13444</name>
    <dbReference type="NCBI Taxonomy" id="1314778"/>
    <lineage>
        <taxon>Eukaryota</taxon>
        <taxon>Fungi</taxon>
        <taxon>Dikarya</taxon>
        <taxon>Basidiomycota</taxon>
        <taxon>Agaricomycotina</taxon>
        <taxon>Agaricomycetes</taxon>
        <taxon>Polyporales</taxon>
        <taxon>Polyporaceae</taxon>
        <taxon>Polyporus</taxon>
    </lineage>
</organism>
<gene>
    <name evidence="3" type="ORF">K466DRAFT_654956</name>
</gene>
<dbReference type="AlphaFoldDB" id="A0A5C3P2U7"/>
<accession>A0A5C3P2U7</accession>
<sequence>MAQPLFDQHPLEEYFRHTGETAEPMPGGAPDFVLEDDGILDGDQEAHSVDIPLPSFVLSAIQIANDLLQSSSCSSHENNFAERFKYDVISSSLLSSSLAAPTSAVRRAFSPDIPGKLDDGGGDEEPSSAVSSSDSRFPDPVSTPFGSQLPVVLVSLAVVMLSIGCFFLAMIPLFAAIYVKYVVQPEADKANSTSQTLETLNELISAGNVWDSAINEAIMLIENEERSHSIFYGPTSKQAPSSALRVALQSSLFTTQTQCDNVRQLLAALTDPASLSQLAEMYAPPSPSRPVISLDSSRSPASPSGTLRPFSHPTGSWRPRTTSLPNNSKADKRATWNGSYAALALAGSPTAHLMKKQNRHSNVISLFQPMSPGASVSAPVSPQPPSPVAPEQLDSLEEEEQEVAEELESKGYFGAAALDMQRKRKSQGLETFRIPPPSYTAAPPRSPMRGRFGAPSPTQSTPSPSLLPPTITSSSRLTSVHTTRHPLSLSGLHVALEGALASKRYSCSHLLALRFSEDEDDTYWEDVRSLMALLSSTFSDASTRLMEALDDAEKRRVKDELPTPPGANNTLPYGGKESGKELLRRSFAPMRSMAEMTSFAPMPTNMSRLAGHVDAISSALNDARDHMEECISALRNPTIHFETEPDGTPAQVQDHPAFQAYDRLRKELGFALRECERGRERLLDIIAPRSIPEADDEDADASPHTPGLRQDSGSEASENEKGPVSPVPPSGAGLGLTLSIGQEQEHVDDATAHLLLSASSQHLPPQGAEQVFEAETGSGAPFTRPRSKMSREDRIRIMKARRVSGLPMSSSSLAEMDGELPVETPQREKWGPGGEVVQELKDVIWKVSEKRKRMSQQVTGPSQHLPHPEQEQEADLTPRPVPVPVRTPEPARETSILIDVEEGSPVGETVEEEPESELAYLEDDSPSPPSKPLPDYDVSVSARSSLNLGLSVALSRDPPRAASADTLSLRTTHGPDGDMS</sequence>
<feature type="compositionally biased region" description="Low complexity" evidence="1">
    <location>
        <begin position="293"/>
        <end position="304"/>
    </location>
</feature>
<protein>
    <submittedName>
        <fullName evidence="3">Uncharacterized protein</fullName>
    </submittedName>
</protein>
<keyword evidence="2" id="KW-0812">Transmembrane</keyword>
<feature type="region of interest" description="Disordered" evidence="1">
    <location>
        <begin position="952"/>
        <end position="980"/>
    </location>
</feature>
<feature type="region of interest" description="Disordered" evidence="1">
    <location>
        <begin position="555"/>
        <end position="575"/>
    </location>
</feature>
<feature type="region of interest" description="Disordered" evidence="1">
    <location>
        <begin position="688"/>
        <end position="736"/>
    </location>
</feature>
<feature type="transmembrane region" description="Helical" evidence="2">
    <location>
        <begin position="151"/>
        <end position="179"/>
    </location>
</feature>
<dbReference type="InParanoid" id="A0A5C3P2U7"/>
<feature type="region of interest" description="Disordered" evidence="1">
    <location>
        <begin position="431"/>
        <end position="479"/>
    </location>
</feature>
<feature type="compositionally biased region" description="Polar residues" evidence="1">
    <location>
        <begin position="319"/>
        <end position="328"/>
    </location>
</feature>